<feature type="transmembrane region" description="Helical" evidence="1">
    <location>
        <begin position="383"/>
        <end position="402"/>
    </location>
</feature>
<feature type="transmembrane region" description="Helical" evidence="1">
    <location>
        <begin position="232"/>
        <end position="249"/>
    </location>
</feature>
<evidence type="ECO:0000256" key="1">
    <source>
        <dbReference type="SAM" id="Phobius"/>
    </source>
</evidence>
<keyword evidence="1" id="KW-0812">Transmembrane</keyword>
<reference evidence="2 3" key="2">
    <citation type="submission" date="2023-12" db="EMBL/GenBank/DDBJ databases">
        <title>Description of an unclassified Opitutus bacterium of Verrucomicrobiota.</title>
        <authorList>
            <person name="Zhang D.-F."/>
        </authorList>
    </citation>
    <scope>NUCLEOTIDE SEQUENCE [LARGE SCALE GENOMIC DNA]</scope>
    <source>
        <strain evidence="2 3">WL0086</strain>
    </source>
</reference>
<reference evidence="2 3" key="1">
    <citation type="submission" date="2021-08" db="EMBL/GenBank/DDBJ databases">
        <authorList>
            <person name="Zhang D."/>
            <person name="Zhang A."/>
            <person name="Wang L."/>
        </authorList>
    </citation>
    <scope>NUCLEOTIDE SEQUENCE [LARGE SCALE GENOMIC DNA]</scope>
    <source>
        <strain evidence="2 3">WL0086</strain>
    </source>
</reference>
<evidence type="ECO:0000313" key="3">
    <source>
        <dbReference type="Proteomes" id="UP000738431"/>
    </source>
</evidence>
<feature type="transmembrane region" description="Helical" evidence="1">
    <location>
        <begin position="423"/>
        <end position="446"/>
    </location>
</feature>
<name>A0ABZ1C3J5_9BACT</name>
<feature type="transmembrane region" description="Helical" evidence="1">
    <location>
        <begin position="61"/>
        <end position="79"/>
    </location>
</feature>
<dbReference type="PANTHER" id="PTHR30354">
    <property type="entry name" value="GNT FAMILY GLUCONATE TRANSPORTER"/>
    <property type="match status" value="1"/>
</dbReference>
<proteinExistence type="predicted"/>
<dbReference type="Proteomes" id="UP000738431">
    <property type="component" value="Chromosome"/>
</dbReference>
<feature type="transmembrane region" description="Helical" evidence="1">
    <location>
        <begin position="359"/>
        <end position="377"/>
    </location>
</feature>
<dbReference type="InterPro" id="IPR003474">
    <property type="entry name" value="Glcn_transporter"/>
</dbReference>
<feature type="transmembrane region" description="Helical" evidence="1">
    <location>
        <begin position="30"/>
        <end position="54"/>
    </location>
</feature>
<feature type="transmembrane region" description="Helical" evidence="1">
    <location>
        <begin position="178"/>
        <end position="199"/>
    </location>
</feature>
<gene>
    <name evidence="2" type="ORF">K1X11_015790</name>
</gene>
<keyword evidence="1" id="KW-0472">Membrane</keyword>
<feature type="transmembrane region" description="Helical" evidence="1">
    <location>
        <begin position="303"/>
        <end position="321"/>
    </location>
</feature>
<dbReference type="Pfam" id="PF02447">
    <property type="entry name" value="GntP_permease"/>
    <property type="match status" value="1"/>
</dbReference>
<dbReference type="EMBL" id="CP139781">
    <property type="protein sequence ID" value="WRQ86277.1"/>
    <property type="molecule type" value="Genomic_DNA"/>
</dbReference>
<dbReference type="RefSeq" id="WP_221031206.1">
    <property type="nucleotide sequence ID" value="NZ_CP139781.1"/>
</dbReference>
<organism evidence="2 3">
    <name type="scientific">Actomonas aquatica</name>
    <dbReference type="NCBI Taxonomy" id="2866162"/>
    <lineage>
        <taxon>Bacteria</taxon>
        <taxon>Pseudomonadati</taxon>
        <taxon>Verrucomicrobiota</taxon>
        <taxon>Opitutia</taxon>
        <taxon>Opitutales</taxon>
        <taxon>Opitutaceae</taxon>
        <taxon>Actomonas</taxon>
    </lineage>
</organism>
<dbReference type="PANTHER" id="PTHR30354:SF11">
    <property type="entry name" value="PERMEASE"/>
    <property type="match status" value="1"/>
</dbReference>
<accession>A0ABZ1C3J5</accession>
<protein>
    <submittedName>
        <fullName evidence="2">GntP family permease</fullName>
    </submittedName>
</protein>
<evidence type="ECO:0000313" key="2">
    <source>
        <dbReference type="EMBL" id="WRQ86277.1"/>
    </source>
</evidence>
<feature type="transmembrane region" description="Helical" evidence="1">
    <location>
        <begin position="327"/>
        <end position="347"/>
    </location>
</feature>
<feature type="transmembrane region" description="Helical" evidence="1">
    <location>
        <begin position="102"/>
        <end position="128"/>
    </location>
</feature>
<keyword evidence="1" id="KW-1133">Transmembrane helix</keyword>
<feature type="transmembrane region" description="Helical" evidence="1">
    <location>
        <begin position="261"/>
        <end position="282"/>
    </location>
</feature>
<keyword evidence="3" id="KW-1185">Reference proteome</keyword>
<sequence length="447" mass="44965">MNVIAPLVSLLLAIAFIVVATTRWRLPPFLALLLAACAYGVASGLSPAETLVAITGGLGRTVAGIGIIIASGCIIGAVLEQTGAAMVMANAVLKVVGRSRTVLAMGLTGGVVSVPVFCDSGYVVLAPLVRSLARRAKQSIAALAVALSMGLYATHCLVPPTPGPVAAAEALSADLGQVIALGSLVAVVVIGVCCLFAMWAGRRWYIEPPAAQVAPAAGEAEEAGVVASLPRAFAPIVLPVALIALRSFFPGAEGSRWAATVTWLGDPNVALLLGALLALVLARRHGAAELGEWSGEALRSAGAIVLVTGAGGALGAVLRATPLAEAIGTQLASMDLGLFNIVLPFLVAAGLKTAQGSSTVAIVTTASLLAPLLPALGLDQGTVLTLTVLAIGAGSMTVSHVNDSYFWVITQMSGITVSQGYRLITLASAVAGGTAIVVIVILRFLLG</sequence>
<feature type="transmembrane region" description="Helical" evidence="1">
    <location>
        <begin position="140"/>
        <end position="158"/>
    </location>
</feature>